<dbReference type="Gene3D" id="3.40.50.720">
    <property type="entry name" value="NAD(P)-binding Rossmann-like Domain"/>
    <property type="match status" value="1"/>
</dbReference>
<dbReference type="InterPro" id="IPR011032">
    <property type="entry name" value="GroES-like_sf"/>
</dbReference>
<keyword evidence="9" id="KW-1185">Reference proteome</keyword>
<name>A0AAW2CFH0_9ROSI</name>
<proteinExistence type="inferred from homology"/>
<evidence type="ECO:0000313" key="8">
    <source>
        <dbReference type="EMBL" id="KAK9996876.1"/>
    </source>
</evidence>
<feature type="signal peptide" evidence="6">
    <location>
        <begin position="1"/>
        <end position="21"/>
    </location>
</feature>
<protein>
    <recommendedName>
        <fullName evidence="7">Alcohol dehydrogenase-like N-terminal domain-containing protein</fullName>
    </recommendedName>
</protein>
<comment type="similarity">
    <text evidence="2">Belongs to the zinc-containing alcohol dehydrogenase family.</text>
</comment>
<dbReference type="Proteomes" id="UP001459277">
    <property type="component" value="Unassembled WGS sequence"/>
</dbReference>
<dbReference type="PANTHER" id="PTHR43350">
    <property type="entry name" value="NAD-DEPENDENT ALCOHOL DEHYDROGENASE"/>
    <property type="match status" value="1"/>
</dbReference>
<accession>A0AAW2CFH0</accession>
<evidence type="ECO:0000256" key="2">
    <source>
        <dbReference type="ARBA" id="ARBA00008072"/>
    </source>
</evidence>
<dbReference type="PROSITE" id="PS00059">
    <property type="entry name" value="ADH_ZINC"/>
    <property type="match status" value="1"/>
</dbReference>
<dbReference type="PANTHER" id="PTHR43350:SF2">
    <property type="entry name" value="GROES-LIKE ZINC-BINDING ALCOHOL DEHYDROGENASE FAMILY PROTEIN"/>
    <property type="match status" value="1"/>
</dbReference>
<dbReference type="InterPro" id="IPR013154">
    <property type="entry name" value="ADH-like_N"/>
</dbReference>
<feature type="chain" id="PRO_5043856200" description="Alcohol dehydrogenase-like N-terminal domain-containing protein" evidence="6">
    <location>
        <begin position="22"/>
        <end position="356"/>
    </location>
</feature>
<evidence type="ECO:0000259" key="7">
    <source>
        <dbReference type="Pfam" id="PF08240"/>
    </source>
</evidence>
<feature type="domain" description="Alcohol dehydrogenase-like N-terminal" evidence="7">
    <location>
        <begin position="52"/>
        <end position="196"/>
    </location>
</feature>
<dbReference type="AlphaFoldDB" id="A0AAW2CFH0"/>
<keyword evidence="4" id="KW-0862">Zinc</keyword>
<keyword evidence="3" id="KW-0479">Metal-binding</keyword>
<evidence type="ECO:0000256" key="4">
    <source>
        <dbReference type="ARBA" id="ARBA00022833"/>
    </source>
</evidence>
<keyword evidence="5" id="KW-0560">Oxidoreductase</keyword>
<organism evidence="8 9">
    <name type="scientific">Lithocarpus litseifolius</name>
    <dbReference type="NCBI Taxonomy" id="425828"/>
    <lineage>
        <taxon>Eukaryota</taxon>
        <taxon>Viridiplantae</taxon>
        <taxon>Streptophyta</taxon>
        <taxon>Embryophyta</taxon>
        <taxon>Tracheophyta</taxon>
        <taxon>Spermatophyta</taxon>
        <taxon>Magnoliopsida</taxon>
        <taxon>eudicotyledons</taxon>
        <taxon>Gunneridae</taxon>
        <taxon>Pentapetalae</taxon>
        <taxon>rosids</taxon>
        <taxon>fabids</taxon>
        <taxon>Fagales</taxon>
        <taxon>Fagaceae</taxon>
        <taxon>Lithocarpus</taxon>
    </lineage>
</organism>
<dbReference type="SUPFAM" id="SSF50129">
    <property type="entry name" value="GroES-like"/>
    <property type="match status" value="1"/>
</dbReference>
<dbReference type="Gene3D" id="3.90.180.10">
    <property type="entry name" value="Medium-chain alcohol dehydrogenases, catalytic domain"/>
    <property type="match status" value="2"/>
</dbReference>
<dbReference type="GO" id="GO:0016491">
    <property type="term" value="F:oxidoreductase activity"/>
    <property type="evidence" value="ECO:0007669"/>
    <property type="project" value="UniProtKB-KW"/>
</dbReference>
<evidence type="ECO:0000256" key="1">
    <source>
        <dbReference type="ARBA" id="ARBA00001947"/>
    </source>
</evidence>
<comment type="cofactor">
    <cofactor evidence="1">
        <name>Zn(2+)</name>
        <dbReference type="ChEBI" id="CHEBI:29105"/>
    </cofactor>
</comment>
<evidence type="ECO:0000256" key="5">
    <source>
        <dbReference type="ARBA" id="ARBA00023002"/>
    </source>
</evidence>
<gene>
    <name evidence="8" type="ORF">SO802_021562</name>
</gene>
<dbReference type="InterPro" id="IPR002328">
    <property type="entry name" value="ADH_Zn_CS"/>
</dbReference>
<sequence>MVVVFIHIIVILLKQAQLAEWDCLHTCVRGAVFWEPNKPLIIEEFHMPRPKSGEILIKTKACGVCHSDLHLMKGDFSSYISPCVVGHEITGEVVEHGPFIDSKIVKRYPIGSHVVGAFIMPCGNCFFCSKGEDELCEDFFAYNWAKGTLFDGETRLFLCGSGNYAFNVLLLLKFMYCMGGLAEYRVVPAHALSILPNSLPYTESAILGCAVFTAYGAMAHAAEVYPGDSVAVIGIGGNNRGSGCRHCCGSLGKTTDIFPVYTKCERWGKSCNGWTYTNWCYGKVDINRLVRRKIKVIGSYGAKPRQDLPELVRLAETSIPNISDAVSRKYKYEEAVQAFHDLDQGSIVGRAVIEIS</sequence>
<comment type="caution">
    <text evidence="8">The sequence shown here is derived from an EMBL/GenBank/DDBJ whole genome shotgun (WGS) entry which is preliminary data.</text>
</comment>
<dbReference type="EMBL" id="JAZDWU010000007">
    <property type="protein sequence ID" value="KAK9996876.1"/>
    <property type="molecule type" value="Genomic_DNA"/>
</dbReference>
<dbReference type="GO" id="GO:0008270">
    <property type="term" value="F:zinc ion binding"/>
    <property type="evidence" value="ECO:0007669"/>
    <property type="project" value="InterPro"/>
</dbReference>
<evidence type="ECO:0000256" key="3">
    <source>
        <dbReference type="ARBA" id="ARBA00022723"/>
    </source>
</evidence>
<reference evidence="8 9" key="1">
    <citation type="submission" date="2024-01" db="EMBL/GenBank/DDBJ databases">
        <title>A telomere-to-telomere, gap-free genome of sweet tea (Lithocarpus litseifolius).</title>
        <authorList>
            <person name="Zhou J."/>
        </authorList>
    </citation>
    <scope>NUCLEOTIDE SEQUENCE [LARGE SCALE GENOMIC DNA]</scope>
    <source>
        <strain evidence="8">Zhou-2022a</strain>
        <tissue evidence="8">Leaf</tissue>
    </source>
</reference>
<evidence type="ECO:0000313" key="9">
    <source>
        <dbReference type="Proteomes" id="UP001459277"/>
    </source>
</evidence>
<keyword evidence="6" id="KW-0732">Signal</keyword>
<dbReference type="Pfam" id="PF08240">
    <property type="entry name" value="ADH_N"/>
    <property type="match status" value="1"/>
</dbReference>
<evidence type="ECO:0000256" key="6">
    <source>
        <dbReference type="SAM" id="SignalP"/>
    </source>
</evidence>